<comment type="catalytic activity">
    <reaction evidence="6">
        <text>butanoyl-CoA + hydrogencarbonate + ATP = (2S)-ethylmalonyl-CoA + ADP + phosphate + H(+)</text>
        <dbReference type="Rhea" id="RHEA:59520"/>
        <dbReference type="ChEBI" id="CHEBI:15378"/>
        <dbReference type="ChEBI" id="CHEBI:17544"/>
        <dbReference type="ChEBI" id="CHEBI:30616"/>
        <dbReference type="ChEBI" id="CHEBI:43474"/>
        <dbReference type="ChEBI" id="CHEBI:57371"/>
        <dbReference type="ChEBI" id="CHEBI:60909"/>
        <dbReference type="ChEBI" id="CHEBI:456216"/>
    </reaction>
    <physiologicalReaction direction="left-to-right" evidence="6">
        <dbReference type="Rhea" id="RHEA:59521"/>
    </physiologicalReaction>
</comment>
<evidence type="ECO:0000256" key="5">
    <source>
        <dbReference type="ARBA" id="ARBA00042797"/>
    </source>
</evidence>
<dbReference type="PANTHER" id="PTHR43842:SF2">
    <property type="entry name" value="PROPIONYL-COA CARBOXYLASE BETA CHAIN, MITOCHONDRIAL"/>
    <property type="match status" value="1"/>
</dbReference>
<sequence length="510" mass="55126">MLSRLSASSRALSALSAPALQPCSSLSPASLAPSCAAPSARLLSTQPKTAAAWKREFKAKLAEVNEKALLGGGEARIAKQHEKGKLTARERLDLLFDPGSFREYDKLKGHRCTEFGMEEQDHPGDGVVAGHGEINGRIVFAFSQDFTVFGGSLSETNAQKIMKVMDKAMKVGAPVIGLNDSGGARIQVENSSYMFVTGPDVVKTVTNETVTQEELGGAKTHTETSGVAHRSFSDDVSALRAVRALFDFLPQSNDPATLPFKTASDPASRPCPALEHLVPDDPNTPYEMTAVIKQIVDHGDLYEIMPEFAKNIVTGFARMDGRTVGVVGNNPMNLAGCLDINASIKAARFVRFCDAFNIPLLTFVDVPGFLPGTDQEYGGIIRHGAKLLFAYAEATVPKVTVITRKAYGGAYDVMSSKHLRGDCNYAWPGAEVAVMGAKGAVEIIFRGKDVEANTENYTERFANPMVAAQRGFVDDIINPEDTRRIICEDLNLLESKKLENPKSKHNTMPL</sequence>
<evidence type="ECO:0000313" key="10">
    <source>
        <dbReference type="EMBL" id="GMI20926.1"/>
    </source>
</evidence>
<accession>A0ABQ6M799</accession>
<organism evidence="10 11">
    <name type="scientific">Tetraparma gracilis</name>
    <dbReference type="NCBI Taxonomy" id="2962635"/>
    <lineage>
        <taxon>Eukaryota</taxon>
        <taxon>Sar</taxon>
        <taxon>Stramenopiles</taxon>
        <taxon>Ochrophyta</taxon>
        <taxon>Bolidophyceae</taxon>
        <taxon>Parmales</taxon>
        <taxon>Triparmaceae</taxon>
        <taxon>Tetraparma</taxon>
    </lineage>
</organism>
<evidence type="ECO:0000256" key="2">
    <source>
        <dbReference type="ARBA" id="ARBA00013050"/>
    </source>
</evidence>
<dbReference type="Pfam" id="PF01039">
    <property type="entry name" value="Carboxyl_trans"/>
    <property type="match status" value="1"/>
</dbReference>
<dbReference type="PROSITE" id="PS50989">
    <property type="entry name" value="COA_CT_CTER"/>
    <property type="match status" value="1"/>
</dbReference>
<keyword evidence="11" id="KW-1185">Reference proteome</keyword>
<dbReference type="Proteomes" id="UP001165060">
    <property type="component" value="Unassembled WGS sequence"/>
</dbReference>
<proteinExistence type="predicted"/>
<evidence type="ECO:0000256" key="1">
    <source>
        <dbReference type="ARBA" id="ARBA00005060"/>
    </source>
</evidence>
<evidence type="ECO:0000256" key="4">
    <source>
        <dbReference type="ARBA" id="ARBA00041138"/>
    </source>
</evidence>
<dbReference type="SUPFAM" id="SSF52096">
    <property type="entry name" value="ClpP/crotonase"/>
    <property type="match status" value="2"/>
</dbReference>
<name>A0ABQ6M799_9STRA</name>
<evidence type="ECO:0000256" key="3">
    <source>
        <dbReference type="ARBA" id="ARBA00038567"/>
    </source>
</evidence>
<comment type="pathway">
    <text evidence="1">Metabolic intermediate metabolism; propanoyl-CoA degradation; succinyl-CoA from propanoyl-CoA: step 1/3.</text>
</comment>
<dbReference type="EC" id="6.4.1.3" evidence="2"/>
<dbReference type="PROSITE" id="PS50980">
    <property type="entry name" value="COA_CT_NTER"/>
    <property type="match status" value="1"/>
</dbReference>
<evidence type="ECO:0000259" key="8">
    <source>
        <dbReference type="PROSITE" id="PS50980"/>
    </source>
</evidence>
<feature type="domain" description="CoA carboxyltransferase N-terminal" evidence="8">
    <location>
        <begin position="54"/>
        <end position="187"/>
    </location>
</feature>
<dbReference type="EMBL" id="BRYB01003803">
    <property type="protein sequence ID" value="GMI20926.1"/>
    <property type="molecule type" value="Genomic_DNA"/>
</dbReference>
<dbReference type="InterPro" id="IPR029045">
    <property type="entry name" value="ClpP/crotonase-like_dom_sf"/>
</dbReference>
<evidence type="ECO:0000313" key="11">
    <source>
        <dbReference type="Proteomes" id="UP001165060"/>
    </source>
</evidence>
<gene>
    <name evidence="10" type="ORF">TeGR_g4687</name>
</gene>
<evidence type="ECO:0000256" key="7">
    <source>
        <dbReference type="ARBA" id="ARBA00049495"/>
    </source>
</evidence>
<comment type="catalytic activity">
    <reaction evidence="7">
        <text>propanoyl-CoA + hydrogencarbonate + ATP = (S)-methylmalonyl-CoA + ADP + phosphate + H(+)</text>
        <dbReference type="Rhea" id="RHEA:23720"/>
        <dbReference type="ChEBI" id="CHEBI:15378"/>
        <dbReference type="ChEBI" id="CHEBI:17544"/>
        <dbReference type="ChEBI" id="CHEBI:30616"/>
        <dbReference type="ChEBI" id="CHEBI:43474"/>
        <dbReference type="ChEBI" id="CHEBI:57327"/>
        <dbReference type="ChEBI" id="CHEBI:57392"/>
        <dbReference type="ChEBI" id="CHEBI:456216"/>
        <dbReference type="EC" id="6.4.1.3"/>
    </reaction>
    <physiologicalReaction direction="left-to-right" evidence="7">
        <dbReference type="Rhea" id="RHEA:23721"/>
    </physiologicalReaction>
</comment>
<dbReference type="Gene3D" id="3.90.226.10">
    <property type="entry name" value="2-enoyl-CoA Hydratase, Chain A, domain 1"/>
    <property type="match status" value="3"/>
</dbReference>
<dbReference type="InterPro" id="IPR011762">
    <property type="entry name" value="COA_CT_N"/>
</dbReference>
<evidence type="ECO:0000259" key="9">
    <source>
        <dbReference type="PROSITE" id="PS50989"/>
    </source>
</evidence>
<feature type="domain" description="CoA carboxyltransferase C-terminal" evidence="9">
    <location>
        <begin position="266"/>
        <end position="504"/>
    </location>
</feature>
<reference evidence="10 11" key="1">
    <citation type="journal article" date="2023" name="Commun. Biol.">
        <title>Genome analysis of Parmales, the sister group of diatoms, reveals the evolutionary specialization of diatoms from phago-mixotrophs to photoautotrophs.</title>
        <authorList>
            <person name="Ban H."/>
            <person name="Sato S."/>
            <person name="Yoshikawa S."/>
            <person name="Yamada K."/>
            <person name="Nakamura Y."/>
            <person name="Ichinomiya M."/>
            <person name="Sato N."/>
            <person name="Blanc-Mathieu R."/>
            <person name="Endo H."/>
            <person name="Kuwata A."/>
            <person name="Ogata H."/>
        </authorList>
    </citation>
    <scope>NUCLEOTIDE SEQUENCE [LARGE SCALE GENOMIC DNA]</scope>
</reference>
<comment type="subunit">
    <text evidence="3">The holoenzyme is a dodecamer composed of 6 PCCA/alpha subunits and 6 PCCB/beta subunits.</text>
</comment>
<protein>
    <recommendedName>
        <fullName evidence="4">Propionyl-CoA carboxylase beta chain, mitochondrial</fullName>
        <ecNumber evidence="2">6.4.1.3</ecNumber>
    </recommendedName>
    <alternativeName>
        <fullName evidence="5">Propanoyl-CoA:carbon dioxide ligase subunit beta</fullName>
    </alternativeName>
</protein>
<evidence type="ECO:0000256" key="6">
    <source>
        <dbReference type="ARBA" id="ARBA00048208"/>
    </source>
</evidence>
<dbReference type="InterPro" id="IPR011763">
    <property type="entry name" value="COA_CT_C"/>
</dbReference>
<comment type="caution">
    <text evidence="10">The sequence shown here is derived from an EMBL/GenBank/DDBJ whole genome shotgun (WGS) entry which is preliminary data.</text>
</comment>
<dbReference type="InterPro" id="IPR051047">
    <property type="entry name" value="AccD/PCCB"/>
</dbReference>
<dbReference type="PANTHER" id="PTHR43842">
    <property type="entry name" value="PROPIONYL-COA CARBOXYLASE BETA CHAIN"/>
    <property type="match status" value="1"/>
</dbReference>
<dbReference type="InterPro" id="IPR034733">
    <property type="entry name" value="AcCoA_carboxyl_beta"/>
</dbReference>